<dbReference type="STRING" id="1618659.UV11_C0031G0006"/>
<dbReference type="AlphaFoldDB" id="A0A0G1BJ02"/>
<accession>A0A0G1BJ02</accession>
<gene>
    <name evidence="1" type="ORF">UV11_C0031G0006</name>
</gene>
<evidence type="ECO:0000313" key="1">
    <source>
        <dbReference type="EMBL" id="KKS46256.1"/>
    </source>
</evidence>
<comment type="caution">
    <text evidence="1">The sequence shown here is derived from an EMBL/GenBank/DDBJ whole genome shotgun (WGS) entry which is preliminary data.</text>
</comment>
<name>A0A0G1BJ02_9BACT</name>
<proteinExistence type="predicted"/>
<sequence length="110" mass="12949">MDFNIEKIEAIIFRISSKLECNGKKGSRGERARIVINPEGIKLEWHRSKASLRALALKLYSARVLLGFEFEEIKRRISRTGLPLRAKMIFPDSFRNKLPRRFYDNGKKRR</sequence>
<protein>
    <submittedName>
        <fullName evidence="1">Uncharacterized protein</fullName>
    </submittedName>
</protein>
<dbReference type="Proteomes" id="UP000034036">
    <property type="component" value="Unassembled WGS sequence"/>
</dbReference>
<reference evidence="1 2" key="1">
    <citation type="journal article" date="2015" name="Nature">
        <title>rRNA introns, odd ribosomes, and small enigmatic genomes across a large radiation of phyla.</title>
        <authorList>
            <person name="Brown C.T."/>
            <person name="Hug L.A."/>
            <person name="Thomas B.C."/>
            <person name="Sharon I."/>
            <person name="Castelle C.J."/>
            <person name="Singh A."/>
            <person name="Wilkins M.J."/>
            <person name="Williams K.H."/>
            <person name="Banfield J.F."/>
        </authorList>
    </citation>
    <scope>NUCLEOTIDE SEQUENCE [LARGE SCALE GENOMIC DNA]</scope>
</reference>
<organism evidence="1 2">
    <name type="scientific">Candidatus Giovannonibacteria bacterium GW2011_GWF2_42_19</name>
    <dbReference type="NCBI Taxonomy" id="1618659"/>
    <lineage>
        <taxon>Bacteria</taxon>
        <taxon>Candidatus Giovannoniibacteriota</taxon>
    </lineage>
</organism>
<dbReference type="EMBL" id="LCDF01000031">
    <property type="protein sequence ID" value="KKS46256.1"/>
    <property type="molecule type" value="Genomic_DNA"/>
</dbReference>
<evidence type="ECO:0000313" key="2">
    <source>
        <dbReference type="Proteomes" id="UP000034036"/>
    </source>
</evidence>